<dbReference type="EMBL" id="VICG01000011">
    <property type="protein sequence ID" value="KAA8567307.1"/>
    <property type="molecule type" value="Genomic_DNA"/>
</dbReference>
<evidence type="ECO:0000259" key="16">
    <source>
        <dbReference type="SMART" id="SM00891"/>
    </source>
</evidence>
<evidence type="ECO:0000256" key="3">
    <source>
        <dbReference type="ARBA" id="ARBA00010015"/>
    </source>
</evidence>
<evidence type="ECO:0000256" key="9">
    <source>
        <dbReference type="ARBA" id="ARBA00022842"/>
    </source>
</evidence>
<keyword evidence="13" id="KW-0469">Meiosis</keyword>
<dbReference type="AlphaFoldDB" id="A0A5M9JEY1"/>
<evidence type="ECO:0000256" key="12">
    <source>
        <dbReference type="ARBA" id="ARBA00023242"/>
    </source>
</evidence>
<dbReference type="SUPFAM" id="SSF47802">
    <property type="entry name" value="DNA polymerase beta, N-terminal domain-like"/>
    <property type="match status" value="1"/>
</dbReference>
<dbReference type="Gene3D" id="1.10.10.10">
    <property type="entry name" value="Winged helix-like DNA-binding domain superfamily/Winged helix DNA-binding domain"/>
    <property type="match status" value="1"/>
</dbReference>
<comment type="similarity">
    <text evidence="3 14">Belongs to the XPF family.</text>
</comment>
<keyword evidence="10 14" id="KW-0233">DNA recombination</keyword>
<comment type="subcellular location">
    <subcellularLocation>
        <location evidence="2 14">Nucleus</location>
    </subcellularLocation>
</comment>
<dbReference type="CDD" id="cd21036">
    <property type="entry name" value="WH_MUS81"/>
    <property type="match status" value="1"/>
</dbReference>
<dbReference type="Proteomes" id="UP000322873">
    <property type="component" value="Unassembled WGS sequence"/>
</dbReference>
<keyword evidence="6 14" id="KW-0255">Endonuclease</keyword>
<evidence type="ECO:0000256" key="14">
    <source>
        <dbReference type="RuleBase" id="RU369042"/>
    </source>
</evidence>
<keyword evidence="11 14" id="KW-0234">DNA repair</keyword>
<evidence type="ECO:0000256" key="10">
    <source>
        <dbReference type="ARBA" id="ARBA00023172"/>
    </source>
</evidence>
<dbReference type="GO" id="GO:0048257">
    <property type="term" value="F:3'-flap endonuclease activity"/>
    <property type="evidence" value="ECO:0007669"/>
    <property type="project" value="TreeGrafter"/>
</dbReference>
<keyword evidence="18" id="KW-1185">Reference proteome</keyword>
<evidence type="ECO:0000313" key="17">
    <source>
        <dbReference type="EMBL" id="KAA8567307.1"/>
    </source>
</evidence>
<feature type="domain" description="ERCC4" evidence="16">
    <location>
        <begin position="295"/>
        <end position="401"/>
    </location>
</feature>
<protein>
    <recommendedName>
        <fullName evidence="14">Crossover junction endonuclease MUS81</fullName>
        <ecNumber evidence="14">3.1.22.-</ecNumber>
    </recommendedName>
</protein>
<evidence type="ECO:0000256" key="13">
    <source>
        <dbReference type="ARBA" id="ARBA00023254"/>
    </source>
</evidence>
<dbReference type="FunFam" id="1.10.150.110:FF:000001">
    <property type="entry name" value="Putative Crossover junction endonuclease MUS81"/>
    <property type="match status" value="1"/>
</dbReference>
<dbReference type="Pfam" id="PF14716">
    <property type="entry name" value="HHH_8"/>
    <property type="match status" value="1"/>
</dbReference>
<dbReference type="InterPro" id="IPR006166">
    <property type="entry name" value="ERCC4_domain"/>
</dbReference>
<evidence type="ECO:0000256" key="6">
    <source>
        <dbReference type="ARBA" id="ARBA00022759"/>
    </source>
</evidence>
<evidence type="ECO:0000313" key="18">
    <source>
        <dbReference type="Proteomes" id="UP000322873"/>
    </source>
</evidence>
<dbReference type="InterPro" id="IPR011335">
    <property type="entry name" value="Restrct_endonuc-II-like"/>
</dbReference>
<dbReference type="GO" id="GO:0000712">
    <property type="term" value="P:resolution of meiotic recombination intermediates"/>
    <property type="evidence" value="ECO:0007669"/>
    <property type="project" value="TreeGrafter"/>
</dbReference>
<comment type="function">
    <text evidence="14">Interacts with EME1 to form a DNA structure-specific endonuclease with substrate preference for branched DNA structures with a 5'-end at the branch nick. Typical substrates include 3'-flap structures, D-loops, replication forks and nicked Holliday junctions. May be required in mitosis for the processing of stalled or collapsed replication fork intermediates. May be required in meiosis for the repair of meiosis-specific double strand breaks subsequent to single-end invasion (SEI).</text>
</comment>
<dbReference type="InterPro" id="IPR010996">
    <property type="entry name" value="HHH_MUS81"/>
</dbReference>
<dbReference type="PANTHER" id="PTHR13451:SF0">
    <property type="entry name" value="CROSSOVER JUNCTION ENDONUCLEASE MUS81"/>
    <property type="match status" value="1"/>
</dbReference>
<evidence type="ECO:0000256" key="15">
    <source>
        <dbReference type="SAM" id="MobiDB-lite"/>
    </source>
</evidence>
<evidence type="ECO:0000256" key="4">
    <source>
        <dbReference type="ARBA" id="ARBA00022722"/>
    </source>
</evidence>
<feature type="region of interest" description="Disordered" evidence="15">
    <location>
        <begin position="219"/>
        <end position="263"/>
    </location>
</feature>
<dbReference type="Pfam" id="PF02732">
    <property type="entry name" value="ERCC4"/>
    <property type="match status" value="1"/>
</dbReference>
<dbReference type="GO" id="GO:0031573">
    <property type="term" value="P:mitotic intra-S DNA damage checkpoint signaling"/>
    <property type="evidence" value="ECO:0007669"/>
    <property type="project" value="TreeGrafter"/>
</dbReference>
<dbReference type="Gene3D" id="1.10.150.110">
    <property type="entry name" value="DNA polymerase beta, N-terminal domain-like"/>
    <property type="match status" value="1"/>
</dbReference>
<dbReference type="InterPro" id="IPR027421">
    <property type="entry name" value="DNA_pol_lamdba_lyase_dom_sf"/>
</dbReference>
<dbReference type="GO" id="GO:0000727">
    <property type="term" value="P:double-strand break repair via break-induced replication"/>
    <property type="evidence" value="ECO:0007669"/>
    <property type="project" value="UniProtKB-UniRule"/>
</dbReference>
<feature type="compositionally biased region" description="Polar residues" evidence="15">
    <location>
        <begin position="219"/>
        <end position="244"/>
    </location>
</feature>
<dbReference type="InterPro" id="IPR047416">
    <property type="entry name" value="XPF_nuclease_Mus81"/>
</dbReference>
<keyword evidence="7 14" id="KW-0227">DNA damage</keyword>
<keyword evidence="5 14" id="KW-0479">Metal-binding</keyword>
<name>A0A5M9JEY1_MONFR</name>
<dbReference type="VEuPathDB" id="FungiDB:MFRU_007g03340"/>
<dbReference type="Gene3D" id="3.40.50.10130">
    <property type="match status" value="1"/>
</dbReference>
<dbReference type="GO" id="GO:0046872">
    <property type="term" value="F:metal ion binding"/>
    <property type="evidence" value="ECO:0007669"/>
    <property type="project" value="UniProtKB-UniRule"/>
</dbReference>
<dbReference type="Gene3D" id="1.10.150.670">
    <property type="entry name" value="Crossover junction endonuclease EME1, DNA-binding domain"/>
    <property type="match status" value="1"/>
</dbReference>
<accession>A0A5M9JEY1</accession>
<dbReference type="SMART" id="SM00891">
    <property type="entry name" value="ERCC4"/>
    <property type="match status" value="1"/>
</dbReference>
<keyword evidence="4 14" id="KW-0540">Nuclease</keyword>
<evidence type="ECO:0000256" key="11">
    <source>
        <dbReference type="ARBA" id="ARBA00023204"/>
    </source>
</evidence>
<dbReference type="GO" id="GO:0031297">
    <property type="term" value="P:replication fork processing"/>
    <property type="evidence" value="ECO:0007669"/>
    <property type="project" value="UniProtKB-ARBA"/>
</dbReference>
<dbReference type="InterPro" id="IPR033309">
    <property type="entry name" value="Mus81"/>
</dbReference>
<feature type="region of interest" description="Disordered" evidence="15">
    <location>
        <begin position="79"/>
        <end position="118"/>
    </location>
</feature>
<dbReference type="GO" id="GO:0005634">
    <property type="term" value="C:nucleus"/>
    <property type="evidence" value="ECO:0007669"/>
    <property type="project" value="UniProtKB-SubCell"/>
</dbReference>
<dbReference type="OrthoDB" id="5963188at2759"/>
<dbReference type="InterPro" id="IPR047417">
    <property type="entry name" value="WHD_MUS81"/>
</dbReference>
<keyword evidence="9 14" id="KW-0460">Magnesium</keyword>
<dbReference type="GO" id="GO:0048476">
    <property type="term" value="C:Holliday junction resolvase complex"/>
    <property type="evidence" value="ECO:0007669"/>
    <property type="project" value="UniProtKB-UniRule"/>
</dbReference>
<dbReference type="FunFam" id="1.10.10.10:FF:000307">
    <property type="entry name" value="Crossover junction endonuclease MUS81"/>
    <property type="match status" value="1"/>
</dbReference>
<comment type="subunit">
    <text evidence="14">Interacts with EME1.</text>
</comment>
<evidence type="ECO:0000256" key="2">
    <source>
        <dbReference type="ARBA" id="ARBA00004123"/>
    </source>
</evidence>
<dbReference type="SUPFAM" id="SSF52980">
    <property type="entry name" value="Restriction endonuclease-like"/>
    <property type="match status" value="1"/>
</dbReference>
<proteinExistence type="inferred from homology"/>
<dbReference type="InterPro" id="IPR042530">
    <property type="entry name" value="EME1/EME2_C"/>
</dbReference>
<comment type="cofactor">
    <cofactor evidence="1 14">
        <name>Mg(2+)</name>
        <dbReference type="ChEBI" id="CHEBI:18420"/>
    </cofactor>
</comment>
<keyword evidence="12 14" id="KW-0539">Nucleus</keyword>
<evidence type="ECO:0000256" key="1">
    <source>
        <dbReference type="ARBA" id="ARBA00001946"/>
    </source>
</evidence>
<keyword evidence="8 14" id="KW-0378">Hydrolase</keyword>
<dbReference type="PANTHER" id="PTHR13451">
    <property type="entry name" value="CLASS II CROSSOVER JUNCTION ENDONUCLEASE MUS81"/>
    <property type="match status" value="1"/>
</dbReference>
<dbReference type="FunFam" id="3.40.50.10130:FF:000003">
    <property type="entry name" value="Crossover junction endonuclease MUS81"/>
    <property type="match status" value="1"/>
</dbReference>
<evidence type="ECO:0000256" key="5">
    <source>
        <dbReference type="ARBA" id="ARBA00022723"/>
    </source>
</evidence>
<dbReference type="GO" id="GO:0006308">
    <property type="term" value="P:DNA catabolic process"/>
    <property type="evidence" value="ECO:0007669"/>
    <property type="project" value="UniProtKB-UniRule"/>
</dbReference>
<evidence type="ECO:0000256" key="8">
    <source>
        <dbReference type="ARBA" id="ARBA00022801"/>
    </source>
</evidence>
<dbReference type="GO" id="GO:0008821">
    <property type="term" value="F:crossover junction DNA endonuclease activity"/>
    <property type="evidence" value="ECO:0007669"/>
    <property type="project" value="UniProtKB-UniRule"/>
</dbReference>
<dbReference type="GO" id="GO:0003677">
    <property type="term" value="F:DNA binding"/>
    <property type="evidence" value="ECO:0007669"/>
    <property type="project" value="UniProtKB-UniRule"/>
</dbReference>
<evidence type="ECO:0000256" key="7">
    <source>
        <dbReference type="ARBA" id="ARBA00022763"/>
    </source>
</evidence>
<gene>
    <name evidence="17" type="ORF">EYC84_010338</name>
</gene>
<dbReference type="EC" id="3.1.22.-" evidence="14"/>
<dbReference type="InterPro" id="IPR036388">
    <property type="entry name" value="WH-like_DNA-bd_sf"/>
</dbReference>
<comment type="caution">
    <text evidence="17">The sequence shown here is derived from an EMBL/GenBank/DDBJ whole genome shotgun (WGS) entry which is preliminary data.</text>
</comment>
<organism evidence="17 18">
    <name type="scientific">Monilinia fructicola</name>
    <name type="common">Brown rot fungus</name>
    <name type="synonym">Ciboria fructicola</name>
    <dbReference type="NCBI Taxonomy" id="38448"/>
    <lineage>
        <taxon>Eukaryota</taxon>
        <taxon>Fungi</taxon>
        <taxon>Dikarya</taxon>
        <taxon>Ascomycota</taxon>
        <taxon>Pezizomycotina</taxon>
        <taxon>Leotiomycetes</taxon>
        <taxon>Helotiales</taxon>
        <taxon>Sclerotiniaceae</taxon>
        <taxon>Monilinia</taxon>
    </lineage>
</organism>
<dbReference type="Pfam" id="PF21136">
    <property type="entry name" value="WHD_MUS81"/>
    <property type="match status" value="1"/>
</dbReference>
<dbReference type="CDD" id="cd20074">
    <property type="entry name" value="XPF_nuclease_Mus81"/>
    <property type="match status" value="1"/>
</dbReference>
<sequence>MAPPNECGNPLLLKWLEEWVVEAQERGYRSLPTLKKARDSIKGCPQRFNHPSEATSLNGVGEGLAKRLTESLEKYCNEIGIPMPQKPRGKKRRVTTGDEDGNGPAAPSPSPKKRKTKPYIPTLRSGAYAILLALSTQPRNSRIGITQEEIIRLAEPHCDSSFTQTRPSEYYTAWNSMKTLINKDFVYTKKNPATRYYLTDEGWDLADTMKASGDPTLGRAQNFQPALPGPSSNAGTSTTVVNQDTNHDSELEEIEPPSRPQSYITPNIPDIPDGDSTSIPTFQPIILRPGTFTVELILDNREVASKKDRDGISNQLTDMGVSHSVRALPLGDFLWVARVREDRAKWTGLGKSNLIMLDYIMERKRLDDLIGSIKDGRYEEQKFRLKRSGITNVKYLIENKRIDAAVMEKWSDGINTSIAKMKVQDGIYVKQTQDLGESLRYIKRMTALLKAQYESRPLYVIPTQVLTVKNHGPLMAHLRRSHPEREYTIEFDAFAALSNKSQNLTLKDIFLKMLMRTKGISALKAIEIQKRWPTPVAFLEAYEKISTSTTRDDNRAELPQAKGKGVAVILDPKELAGKRRREMVSNELGALVGNGKVQGALSAKLAEVWGRAV</sequence>
<reference evidence="17 18" key="1">
    <citation type="submission" date="2019-06" db="EMBL/GenBank/DDBJ databases">
        <title>Genome Sequence of the Brown Rot Fungal Pathogen Monilinia fructicola.</title>
        <authorList>
            <person name="De Miccolis Angelini R.M."/>
            <person name="Landi L."/>
            <person name="Abate D."/>
            <person name="Pollastro S."/>
            <person name="Romanazzi G."/>
            <person name="Faretra F."/>
        </authorList>
    </citation>
    <scope>NUCLEOTIDE SEQUENCE [LARGE SCALE GENOMIC DNA]</scope>
    <source>
        <strain evidence="17 18">Mfrc123</strain>
    </source>
</reference>